<proteinExistence type="predicted"/>
<dbReference type="CDD" id="cd00075">
    <property type="entry name" value="HATPase"/>
    <property type="match status" value="1"/>
</dbReference>
<dbReference type="PANTHER" id="PTHR45436">
    <property type="entry name" value="SENSOR HISTIDINE KINASE YKOH"/>
    <property type="match status" value="1"/>
</dbReference>
<dbReference type="PRINTS" id="PR00344">
    <property type="entry name" value="BCTRLSENSOR"/>
</dbReference>
<dbReference type="GO" id="GO:0005524">
    <property type="term" value="F:ATP binding"/>
    <property type="evidence" value="ECO:0007669"/>
    <property type="project" value="UniProtKB-KW"/>
</dbReference>
<dbReference type="InterPro" id="IPR003661">
    <property type="entry name" value="HisK_dim/P_dom"/>
</dbReference>
<keyword evidence="9 15" id="KW-0547">Nucleotide-binding</keyword>
<keyword evidence="7 15" id="KW-0808">Transferase</keyword>
<comment type="catalytic activity">
    <reaction evidence="1 15">
        <text>ATP + protein L-histidine = ADP + protein N-phospho-L-histidine.</text>
        <dbReference type="EC" id="2.7.13.3"/>
    </reaction>
</comment>
<keyword evidence="10 15" id="KW-0418">Kinase</keyword>
<dbReference type="CDD" id="cd06225">
    <property type="entry name" value="HAMP"/>
    <property type="match status" value="1"/>
</dbReference>
<dbReference type="GO" id="GO:0005886">
    <property type="term" value="C:plasma membrane"/>
    <property type="evidence" value="ECO:0007669"/>
    <property type="project" value="UniProtKB-SubCell"/>
</dbReference>
<dbReference type="RefSeq" id="WP_257026899.1">
    <property type="nucleotide sequence ID" value="NZ_JACBYV010000001.1"/>
</dbReference>
<evidence type="ECO:0000259" key="17">
    <source>
        <dbReference type="PROSITE" id="PS50885"/>
    </source>
</evidence>
<evidence type="ECO:0000256" key="12">
    <source>
        <dbReference type="ARBA" id="ARBA00022989"/>
    </source>
</evidence>
<name>A0A7Y9XMQ8_9GAMM</name>
<protein>
    <recommendedName>
        <fullName evidence="15">Sensor protein</fullName>
        <ecNumber evidence="15">2.7.13.3</ecNumber>
    </recommendedName>
</protein>
<sequence length="460" mass="50592">MKPASLSMRLGLSVVFMGAALVVLLTILAYFALTHELSSLATESLRGKLSQMEHRLAEDKLTTRDLKDQPHELLDLVLGHDNLRLTIYESGAQVRELLSINDLPAASPASDIALGTISYEKSTDSRDHNILIATTAMRLVDGEKIIVRLAMDRTSDEDLLSAYFKSTLAALPFVLLFIGAGAWWVVQRGLKPLKRFGKIASLVSTQDLTHRIPVERLPKELGELAEGINFMLHRLDGGVQQLSQFSDDLAHELRSPISNLMGKAQVSLSRQRTQEEYKAVLESSIEELERVTRIVSDMLFIAHVSHPAALVKFEAISLGDEVSRVVDLFQMAAEEKHITLAIEGAGEVRGDRLMIQRAISNLLSNAIRHTPTGNSIDLSIEEREGSTILSIRNPGSGIAQQHLPHIFERFYRVDASRCRADGGTGLGLSIVRSIMSLHHGSVSVDSTVGGTTLFRLTFAH</sequence>
<dbReference type="InterPro" id="IPR003594">
    <property type="entry name" value="HATPase_dom"/>
</dbReference>
<evidence type="ECO:0000256" key="8">
    <source>
        <dbReference type="ARBA" id="ARBA00022692"/>
    </source>
</evidence>
<dbReference type="InterPro" id="IPR005467">
    <property type="entry name" value="His_kinase_dom"/>
</dbReference>
<dbReference type="GO" id="GO:0000155">
    <property type="term" value="F:phosphorelay sensor kinase activity"/>
    <property type="evidence" value="ECO:0007669"/>
    <property type="project" value="InterPro"/>
</dbReference>
<keyword evidence="8 15" id="KW-0812">Transmembrane</keyword>
<feature type="transmembrane region" description="Helical" evidence="15">
    <location>
        <begin position="12"/>
        <end position="33"/>
    </location>
</feature>
<dbReference type="Proteomes" id="UP000578688">
    <property type="component" value="Unassembled WGS sequence"/>
</dbReference>
<evidence type="ECO:0000256" key="5">
    <source>
        <dbReference type="ARBA" id="ARBA00022519"/>
    </source>
</evidence>
<accession>A0A7Y9XMQ8</accession>
<evidence type="ECO:0000256" key="4">
    <source>
        <dbReference type="ARBA" id="ARBA00022475"/>
    </source>
</evidence>
<reference evidence="18 19" key="1">
    <citation type="submission" date="2020-07" db="EMBL/GenBank/DDBJ databases">
        <title>Genomic analyses of the natural microbiome of Caenorhabditis elegans.</title>
        <authorList>
            <person name="Samuel B."/>
        </authorList>
    </citation>
    <scope>NUCLEOTIDE SEQUENCE [LARGE SCALE GENOMIC DNA]</scope>
    <source>
        <strain evidence="18 19">BIGb0408</strain>
    </source>
</reference>
<keyword evidence="6" id="KW-0597">Phosphoprotein</keyword>
<dbReference type="PROSITE" id="PS50885">
    <property type="entry name" value="HAMP"/>
    <property type="match status" value="1"/>
</dbReference>
<feature type="transmembrane region" description="Helical" evidence="15">
    <location>
        <begin position="162"/>
        <end position="186"/>
    </location>
</feature>
<keyword evidence="11 15" id="KW-0067">ATP-binding</keyword>
<dbReference type="InterPro" id="IPR006290">
    <property type="entry name" value="CztS_silS_copS"/>
</dbReference>
<dbReference type="PROSITE" id="PS50109">
    <property type="entry name" value="HIS_KIN"/>
    <property type="match status" value="1"/>
</dbReference>
<dbReference type="FunFam" id="3.30.565.10:FF:000006">
    <property type="entry name" value="Sensor histidine kinase WalK"/>
    <property type="match status" value="1"/>
</dbReference>
<keyword evidence="19" id="KW-1185">Reference proteome</keyword>
<evidence type="ECO:0000259" key="16">
    <source>
        <dbReference type="PROSITE" id="PS50109"/>
    </source>
</evidence>
<dbReference type="SUPFAM" id="SSF158472">
    <property type="entry name" value="HAMP domain-like"/>
    <property type="match status" value="1"/>
</dbReference>
<evidence type="ECO:0000256" key="11">
    <source>
        <dbReference type="ARBA" id="ARBA00022840"/>
    </source>
</evidence>
<dbReference type="InterPro" id="IPR004358">
    <property type="entry name" value="Sig_transdc_His_kin-like_C"/>
</dbReference>
<evidence type="ECO:0000256" key="13">
    <source>
        <dbReference type="ARBA" id="ARBA00023012"/>
    </source>
</evidence>
<dbReference type="Gene3D" id="6.10.340.10">
    <property type="match status" value="1"/>
</dbReference>
<evidence type="ECO:0000256" key="2">
    <source>
        <dbReference type="ARBA" id="ARBA00004141"/>
    </source>
</evidence>
<gene>
    <name evidence="18" type="ORF">FHR27_002735</name>
</gene>
<dbReference type="CDD" id="cd00082">
    <property type="entry name" value="HisKA"/>
    <property type="match status" value="1"/>
</dbReference>
<keyword evidence="4 15" id="KW-1003">Cell membrane</keyword>
<dbReference type="Gene3D" id="3.30.565.10">
    <property type="entry name" value="Histidine kinase-like ATPase, C-terminal domain"/>
    <property type="match status" value="1"/>
</dbReference>
<evidence type="ECO:0000256" key="6">
    <source>
        <dbReference type="ARBA" id="ARBA00022553"/>
    </source>
</evidence>
<dbReference type="InterPro" id="IPR036890">
    <property type="entry name" value="HATPase_C_sf"/>
</dbReference>
<organism evidence="18 19">
    <name type="scientific">Phytopseudomonas flavescens</name>
    <dbReference type="NCBI Taxonomy" id="29435"/>
    <lineage>
        <taxon>Bacteria</taxon>
        <taxon>Pseudomonadati</taxon>
        <taxon>Pseudomonadota</taxon>
        <taxon>Gammaproteobacteria</taxon>
        <taxon>Pseudomonadales</taxon>
        <taxon>Pseudomonadaceae</taxon>
        <taxon>Phytopseudomonas</taxon>
    </lineage>
</organism>
<dbReference type="InterPro" id="IPR036097">
    <property type="entry name" value="HisK_dim/P_sf"/>
</dbReference>
<feature type="domain" description="HAMP" evidence="17">
    <location>
        <begin position="187"/>
        <end position="240"/>
    </location>
</feature>
<dbReference type="EMBL" id="JACBYV010000001">
    <property type="protein sequence ID" value="NYH74125.1"/>
    <property type="molecule type" value="Genomic_DNA"/>
</dbReference>
<dbReference type="NCBIfam" id="TIGR01386">
    <property type="entry name" value="cztS_silS_copS"/>
    <property type="match status" value="1"/>
</dbReference>
<keyword evidence="5 15" id="KW-0997">Cell inner membrane</keyword>
<evidence type="ECO:0000256" key="14">
    <source>
        <dbReference type="ARBA" id="ARBA00023136"/>
    </source>
</evidence>
<dbReference type="SUPFAM" id="SSF47384">
    <property type="entry name" value="Homodimeric domain of signal transducing histidine kinase"/>
    <property type="match status" value="1"/>
</dbReference>
<dbReference type="SMART" id="SM00387">
    <property type="entry name" value="HATPase_c"/>
    <property type="match status" value="1"/>
</dbReference>
<evidence type="ECO:0000256" key="9">
    <source>
        <dbReference type="ARBA" id="ARBA00022741"/>
    </source>
</evidence>
<keyword evidence="13 15" id="KW-0902">Two-component regulatory system</keyword>
<dbReference type="SMART" id="SM00388">
    <property type="entry name" value="HisKA"/>
    <property type="match status" value="1"/>
</dbReference>
<dbReference type="InterPro" id="IPR003660">
    <property type="entry name" value="HAMP_dom"/>
</dbReference>
<evidence type="ECO:0000256" key="3">
    <source>
        <dbReference type="ARBA" id="ARBA00004533"/>
    </source>
</evidence>
<evidence type="ECO:0000256" key="10">
    <source>
        <dbReference type="ARBA" id="ARBA00022777"/>
    </source>
</evidence>
<dbReference type="EC" id="2.7.13.3" evidence="15"/>
<comment type="caution">
    <text evidence="18">The sequence shown here is derived from an EMBL/GenBank/DDBJ whole genome shotgun (WGS) entry which is preliminary data.</text>
</comment>
<dbReference type="SMART" id="SM00304">
    <property type="entry name" value="HAMP"/>
    <property type="match status" value="1"/>
</dbReference>
<evidence type="ECO:0000313" key="18">
    <source>
        <dbReference type="EMBL" id="NYH74125.1"/>
    </source>
</evidence>
<keyword evidence="12 15" id="KW-1133">Transmembrane helix</keyword>
<dbReference type="SUPFAM" id="SSF55874">
    <property type="entry name" value="ATPase domain of HSP90 chaperone/DNA topoisomerase II/histidine kinase"/>
    <property type="match status" value="1"/>
</dbReference>
<dbReference type="AlphaFoldDB" id="A0A7Y9XMQ8"/>
<feature type="domain" description="Histidine kinase" evidence="16">
    <location>
        <begin position="248"/>
        <end position="460"/>
    </location>
</feature>
<evidence type="ECO:0000313" key="19">
    <source>
        <dbReference type="Proteomes" id="UP000578688"/>
    </source>
</evidence>
<evidence type="ECO:0000256" key="1">
    <source>
        <dbReference type="ARBA" id="ARBA00000085"/>
    </source>
</evidence>
<evidence type="ECO:0000256" key="7">
    <source>
        <dbReference type="ARBA" id="ARBA00022679"/>
    </source>
</evidence>
<evidence type="ECO:0000256" key="15">
    <source>
        <dbReference type="RuleBase" id="RU364088"/>
    </source>
</evidence>
<dbReference type="Gene3D" id="1.10.287.130">
    <property type="match status" value="1"/>
</dbReference>
<dbReference type="Pfam" id="PF00512">
    <property type="entry name" value="HisKA"/>
    <property type="match status" value="1"/>
</dbReference>
<dbReference type="PANTHER" id="PTHR45436:SF15">
    <property type="entry name" value="SENSOR HISTIDINE KINASE CUSS"/>
    <property type="match status" value="1"/>
</dbReference>
<comment type="function">
    <text evidence="15">Member of a two-component regulatory system.</text>
</comment>
<dbReference type="Pfam" id="PF02518">
    <property type="entry name" value="HATPase_c"/>
    <property type="match status" value="1"/>
</dbReference>
<dbReference type="Pfam" id="PF00672">
    <property type="entry name" value="HAMP"/>
    <property type="match status" value="1"/>
</dbReference>
<keyword evidence="14 15" id="KW-0472">Membrane</keyword>
<comment type="subcellular location">
    <subcellularLocation>
        <location evidence="3 15">Cell inner membrane</location>
    </subcellularLocation>
    <subcellularLocation>
        <location evidence="2">Membrane</location>
        <topology evidence="2">Multi-pass membrane protein</topology>
    </subcellularLocation>
</comment>
<dbReference type="InterPro" id="IPR050428">
    <property type="entry name" value="TCS_sensor_his_kinase"/>
</dbReference>